<gene>
    <name evidence="2" type="ORF">Mal15_29700</name>
</gene>
<dbReference type="Gene3D" id="3.20.20.370">
    <property type="entry name" value="Glycoside hydrolase/deacetylase"/>
    <property type="match status" value="1"/>
</dbReference>
<feature type="domain" description="NodB homology" evidence="1">
    <location>
        <begin position="67"/>
        <end position="170"/>
    </location>
</feature>
<reference evidence="2 3" key="1">
    <citation type="submission" date="2019-02" db="EMBL/GenBank/DDBJ databases">
        <title>Planctomycetal bacteria perform biofilm scaping via a novel small molecule.</title>
        <authorList>
            <person name="Jeske O."/>
            <person name="Boedeker C."/>
            <person name="Wiegand S."/>
            <person name="Breitling P."/>
            <person name="Kallscheuer N."/>
            <person name="Jogler M."/>
            <person name="Rohde M."/>
            <person name="Petersen J."/>
            <person name="Medema M.H."/>
            <person name="Surup F."/>
            <person name="Jogler C."/>
        </authorList>
    </citation>
    <scope>NUCLEOTIDE SEQUENCE [LARGE SCALE GENOMIC DNA]</scope>
    <source>
        <strain evidence="2 3">Mal15</strain>
    </source>
</reference>
<organism evidence="2 3">
    <name type="scientific">Stieleria maiorica</name>
    <dbReference type="NCBI Taxonomy" id="2795974"/>
    <lineage>
        <taxon>Bacteria</taxon>
        <taxon>Pseudomonadati</taxon>
        <taxon>Planctomycetota</taxon>
        <taxon>Planctomycetia</taxon>
        <taxon>Pirellulales</taxon>
        <taxon>Pirellulaceae</taxon>
        <taxon>Stieleria</taxon>
    </lineage>
</organism>
<accession>A0A5B9MCG2</accession>
<dbReference type="Pfam" id="PF01522">
    <property type="entry name" value="Polysacc_deac_1"/>
    <property type="match status" value="1"/>
</dbReference>
<evidence type="ECO:0000313" key="3">
    <source>
        <dbReference type="Proteomes" id="UP000321353"/>
    </source>
</evidence>
<dbReference type="AlphaFoldDB" id="A0A5B9MCG2"/>
<dbReference type="KEGG" id="smam:Mal15_29700"/>
<dbReference type="GO" id="GO:0005975">
    <property type="term" value="P:carbohydrate metabolic process"/>
    <property type="evidence" value="ECO:0007669"/>
    <property type="project" value="InterPro"/>
</dbReference>
<dbReference type="EMBL" id="CP036264">
    <property type="protein sequence ID" value="QEF98912.1"/>
    <property type="molecule type" value="Genomic_DNA"/>
</dbReference>
<evidence type="ECO:0000259" key="1">
    <source>
        <dbReference type="Pfam" id="PF01522"/>
    </source>
</evidence>
<proteinExistence type="predicted"/>
<dbReference type="Proteomes" id="UP000321353">
    <property type="component" value="Chromosome"/>
</dbReference>
<dbReference type="GO" id="GO:0016810">
    <property type="term" value="F:hydrolase activity, acting on carbon-nitrogen (but not peptide) bonds"/>
    <property type="evidence" value="ECO:0007669"/>
    <property type="project" value="InterPro"/>
</dbReference>
<dbReference type="InterPro" id="IPR011330">
    <property type="entry name" value="Glyco_hydro/deAcase_b/a-brl"/>
</dbReference>
<dbReference type="InterPro" id="IPR002509">
    <property type="entry name" value="NODB_dom"/>
</dbReference>
<protein>
    <recommendedName>
        <fullName evidence="1">NodB homology domain-containing protein</fullName>
    </recommendedName>
</protein>
<keyword evidence="3" id="KW-1185">Reference proteome</keyword>
<evidence type="ECO:0000313" key="2">
    <source>
        <dbReference type="EMBL" id="QEF98912.1"/>
    </source>
</evidence>
<name>A0A5B9MCG2_9BACT</name>
<sequence length="671" mass="76249">MDPMFHLSNPILRKISVGLLALVTIRCSGQENGSDQRMQIVTIQFQDQASADRAEIKIEPLFDGHYRAVSCRWDDNWTSDNVKTRELMQEYGIRGTFYLNDREFSPENRPADYLPVAKQLLEGGNSIGGHSLTHPFVTYFHSHRMFQEMSGVRIAWESMLDRPVTSYAYSFVDIRPGPEDKAVTLRTLDSLERAGFYHLAEYVSFFSDIDLQHELSPIMPPENQTLETFQTAIQWAYNDKTLTEHYPMISNSMHAWYGTQRSEYGYDELRKRFDLLVGLEDVWHCNQNQYGSYRRQYRDAKLIQVRRSGNTVHVAVTRPSVLAVNDDTPLTLSINGVGAETVLSVDCNDAKVVMSDRKLDDRCLFHLGHPNDDRLPTKIGHIANPDNQPNESELEPDPDFPQINGVLYAQNQSLKLSLKCAGNHRLDRLRVAWRVPIGYQVTAPIQHAQGNDLQSLSLSQELQLSPQHDQRWGQEHFAAQMDFLLDGQPGRIHLTCQRPGETPDESLPKDGFAILGPIPNDQFDVERLVTMAQQLPSAESWEVSAGSSFSWRTKARDGYVNHDWLNPEYVRTMGTWDASSQGYVLRSTVHSPKKRQAAVLTSHPGVRTVLVNGQKVNADNLVELQEGENKIVIIYPGCTLGVGTQRLTACFVRLSDVRTGKRLRDIRYKAY</sequence>
<dbReference type="SUPFAM" id="SSF88713">
    <property type="entry name" value="Glycoside hydrolase/deacetylase"/>
    <property type="match status" value="1"/>
</dbReference>